<keyword evidence="1" id="KW-0472">Membrane</keyword>
<dbReference type="Proteomes" id="UP000077856">
    <property type="component" value="Chromosome"/>
</dbReference>
<dbReference type="KEGG" id="bon:A361_17090"/>
<dbReference type="eggNOG" id="ENOG5032XGK">
    <property type="taxonomic scope" value="Bacteria"/>
</dbReference>
<sequence length="157" mass="18109">MGFVLIVFLAWLVLMLFTSMNKNLTFIENTFVYLVALVININFTWIVYEELNMAKISQQILDNSAFLIHRSITLPLTVAITLNLFRTAPSFGSKIFKTILSVLFLVLAVVIALYFDIVDYRKWNIGYEIIYLFLLHLVVQSLLKYFGQLKTKGVNEA</sequence>
<reference evidence="2 3" key="1">
    <citation type="submission" date="2016-04" db="EMBL/GenBank/DDBJ databases">
        <title>Complete genome sequence of Bacillus oceanisediminis strain 2691.</title>
        <authorList>
            <person name="Jeong H."/>
            <person name="Kim H.J."/>
            <person name="Lee D.-W."/>
        </authorList>
    </citation>
    <scope>NUCLEOTIDE SEQUENCE [LARGE SCALE GENOMIC DNA]</scope>
    <source>
        <strain evidence="2 3">2691</strain>
    </source>
</reference>
<protein>
    <submittedName>
        <fullName evidence="2">Uncharacterized protein</fullName>
    </submittedName>
</protein>
<feature type="transmembrane region" description="Helical" evidence="1">
    <location>
        <begin position="60"/>
        <end position="83"/>
    </location>
</feature>
<feature type="transmembrane region" description="Helical" evidence="1">
    <location>
        <begin position="31"/>
        <end position="48"/>
    </location>
</feature>
<evidence type="ECO:0000313" key="2">
    <source>
        <dbReference type="EMBL" id="AND40794.1"/>
    </source>
</evidence>
<keyword evidence="1" id="KW-0812">Transmembrane</keyword>
<dbReference type="STRING" id="1196031.A361_17090"/>
<evidence type="ECO:0000313" key="3">
    <source>
        <dbReference type="Proteomes" id="UP000077856"/>
    </source>
</evidence>
<keyword evidence="1" id="KW-1133">Transmembrane helix</keyword>
<evidence type="ECO:0000256" key="1">
    <source>
        <dbReference type="SAM" id="Phobius"/>
    </source>
</evidence>
<dbReference type="EMBL" id="CP015506">
    <property type="protein sequence ID" value="AND40794.1"/>
    <property type="molecule type" value="Genomic_DNA"/>
</dbReference>
<organism evidence="2 3">
    <name type="scientific">Cytobacillus oceanisediminis 2691</name>
    <dbReference type="NCBI Taxonomy" id="1196031"/>
    <lineage>
        <taxon>Bacteria</taxon>
        <taxon>Bacillati</taxon>
        <taxon>Bacillota</taxon>
        <taxon>Bacilli</taxon>
        <taxon>Bacillales</taxon>
        <taxon>Bacillaceae</taxon>
        <taxon>Cytobacillus</taxon>
    </lineage>
</organism>
<feature type="transmembrane region" description="Helical" evidence="1">
    <location>
        <begin position="95"/>
        <end position="117"/>
    </location>
</feature>
<proteinExistence type="predicted"/>
<dbReference type="AlphaFoldDB" id="A0A160MDD8"/>
<name>A0A160MDD8_9BACI</name>
<accession>A0A160MDD8</accession>
<feature type="transmembrane region" description="Helical" evidence="1">
    <location>
        <begin position="129"/>
        <end position="147"/>
    </location>
</feature>
<dbReference type="RefSeq" id="WP_019382701.1">
    <property type="nucleotide sequence ID" value="NZ_CP015506.1"/>
</dbReference>
<gene>
    <name evidence="2" type="ORF">A361_17090</name>
</gene>